<evidence type="ECO:0000313" key="3">
    <source>
        <dbReference type="Proteomes" id="UP001159363"/>
    </source>
</evidence>
<dbReference type="EMBL" id="JARBHB010000005">
    <property type="protein sequence ID" value="KAJ8884385.1"/>
    <property type="molecule type" value="Genomic_DNA"/>
</dbReference>
<evidence type="ECO:0000313" key="2">
    <source>
        <dbReference type="EMBL" id="KAJ8884385.1"/>
    </source>
</evidence>
<protein>
    <submittedName>
        <fullName evidence="2">Uncharacterized protein</fullName>
    </submittedName>
</protein>
<evidence type="ECO:0000256" key="1">
    <source>
        <dbReference type="SAM" id="MobiDB-lite"/>
    </source>
</evidence>
<name>A0ABQ9HJ68_9NEOP</name>
<reference evidence="2 3" key="1">
    <citation type="submission" date="2023-02" db="EMBL/GenBank/DDBJ databases">
        <title>LHISI_Scaffold_Assembly.</title>
        <authorList>
            <person name="Stuart O.P."/>
            <person name="Cleave R."/>
            <person name="Magrath M.J.L."/>
            <person name="Mikheyev A.S."/>
        </authorList>
    </citation>
    <scope>NUCLEOTIDE SEQUENCE [LARGE SCALE GENOMIC DNA]</scope>
    <source>
        <strain evidence="2">Daus_M_001</strain>
        <tissue evidence="2">Leg muscle</tissue>
    </source>
</reference>
<sequence>MRPAPVHQATMSTQAHRGDGSVWGSGNPFNIPAAQIAACSTARGSVRLLVMQRVVHTGIYGCGQPASISKSEATGVDVSDFTARLPPRRTGFNPRPGHSRIFACENCAGRCLWSGGFLGNLSPPPLHSDFAPFSPHFNLFISHDLIFKSLSNIITELITKVWVLGGRTLAADTRRHRVCQQCVPSCRHEATSSVATVHPALPTQGDACVATVRPALPTRGDVVCVNSASHAADTRRRRVCQQCVPGCRHKVTHVCLQCVPRCRHKAMHVWQQCVPRCRHKVTHVWQQCVPRCRHEATSCVSTVRPTLPTRGDVVCVNSASQAADTR</sequence>
<comment type="caution">
    <text evidence="2">The sequence shown here is derived from an EMBL/GenBank/DDBJ whole genome shotgun (WGS) entry which is preliminary data.</text>
</comment>
<proteinExistence type="predicted"/>
<dbReference type="Proteomes" id="UP001159363">
    <property type="component" value="Chromosome 4"/>
</dbReference>
<keyword evidence="3" id="KW-1185">Reference proteome</keyword>
<accession>A0ABQ9HJ68</accession>
<organism evidence="2 3">
    <name type="scientific">Dryococelus australis</name>
    <dbReference type="NCBI Taxonomy" id="614101"/>
    <lineage>
        <taxon>Eukaryota</taxon>
        <taxon>Metazoa</taxon>
        <taxon>Ecdysozoa</taxon>
        <taxon>Arthropoda</taxon>
        <taxon>Hexapoda</taxon>
        <taxon>Insecta</taxon>
        <taxon>Pterygota</taxon>
        <taxon>Neoptera</taxon>
        <taxon>Polyneoptera</taxon>
        <taxon>Phasmatodea</taxon>
        <taxon>Verophasmatodea</taxon>
        <taxon>Anareolatae</taxon>
        <taxon>Phasmatidae</taxon>
        <taxon>Eurycanthinae</taxon>
        <taxon>Dryococelus</taxon>
    </lineage>
</organism>
<feature type="region of interest" description="Disordered" evidence="1">
    <location>
        <begin position="1"/>
        <end position="21"/>
    </location>
</feature>
<gene>
    <name evidence="2" type="ORF">PR048_016242</name>
</gene>